<feature type="transmembrane region" description="Helical" evidence="8">
    <location>
        <begin position="20"/>
        <end position="46"/>
    </location>
</feature>
<dbReference type="Pfam" id="PF12704">
    <property type="entry name" value="MacB_PCD"/>
    <property type="match status" value="1"/>
</dbReference>
<dbReference type="AlphaFoldDB" id="A0A248LIK9"/>
<comment type="subcellular location">
    <subcellularLocation>
        <location evidence="1">Cell membrane</location>
        <topology evidence="1">Multi-pass membrane protein</topology>
    </subcellularLocation>
</comment>
<dbReference type="GO" id="GO:0044874">
    <property type="term" value="P:lipoprotein localization to outer membrane"/>
    <property type="evidence" value="ECO:0007669"/>
    <property type="project" value="TreeGrafter"/>
</dbReference>
<dbReference type="RefSeq" id="WP_088860841.1">
    <property type="nucleotide sequence ID" value="NZ_CP022115.1"/>
</dbReference>
<proteinExistence type="inferred from homology"/>
<comment type="similarity">
    <text evidence="2">Belongs to the ABC-4 integral membrane protein family. LolC/E subfamily.</text>
</comment>
<feature type="transmembrane region" description="Helical" evidence="8">
    <location>
        <begin position="270"/>
        <end position="296"/>
    </location>
</feature>
<evidence type="ECO:0000313" key="12">
    <source>
        <dbReference type="Proteomes" id="UP000197424"/>
    </source>
</evidence>
<evidence type="ECO:0000259" key="9">
    <source>
        <dbReference type="Pfam" id="PF02687"/>
    </source>
</evidence>
<reference evidence="12" key="1">
    <citation type="submission" date="2017-06" db="EMBL/GenBank/DDBJ databases">
        <title>Whole genome sequence of Laribacter hongkongensis LHGZ1.</title>
        <authorList>
            <person name="Chen D."/>
            <person name="Wu H."/>
            <person name="Chen J."/>
        </authorList>
    </citation>
    <scope>NUCLEOTIDE SEQUENCE [LARGE SCALE GENOMIC DNA]</scope>
    <source>
        <strain evidence="12">LHGZ1</strain>
    </source>
</reference>
<sequence>MSFESMIAMRYVRARRQNSFISFISLVSIVGIALGVAALIIVLSVMNGFQKEIRTRMLGVASHLEVSSVTGQLNDWPAVQKLVAADPRVEASAPFIAAQGLLSAQGAVRGALVRGVVPKLEDQVVNVGSHMVVGKLTDLQPGGFGIVLGVELARALGVGMGDKVNLITPEGQFTPAGMLPRLKTFTVVGVFKVDMYEYDATLAMIDLTDAQRLFRMGDSVSGLRLKLDDVLQAPVVKRDLYPRITQNLVLTDWTDQHSNYFRAVQIEKRMMTIILTLIVAVAAFNLVSTLVMVVTDKRADIAILRTLGASPGSIMKIFMLQGAISGVVGTVSGVVGGVVVAFNLDTIVPAIERIIGTKLLSSEVYMIDHLPSDVQFADVSTIAVIALVLAFIATLYPSWRAARTQPAEALRYE</sequence>
<evidence type="ECO:0000256" key="4">
    <source>
        <dbReference type="ARBA" id="ARBA00022475"/>
    </source>
</evidence>
<keyword evidence="11" id="KW-0131">Cell cycle</keyword>
<keyword evidence="5 8" id="KW-0812">Transmembrane</keyword>
<feature type="domain" description="ABC3 transporter permease C-terminal" evidence="9">
    <location>
        <begin position="273"/>
        <end position="406"/>
    </location>
</feature>
<evidence type="ECO:0000256" key="1">
    <source>
        <dbReference type="ARBA" id="ARBA00004651"/>
    </source>
</evidence>
<dbReference type="NCBIfam" id="TIGR02212">
    <property type="entry name" value="lolCE"/>
    <property type="match status" value="1"/>
</dbReference>
<dbReference type="InterPro" id="IPR051447">
    <property type="entry name" value="Lipoprotein-release_system"/>
</dbReference>
<dbReference type="PANTHER" id="PTHR30489:SF0">
    <property type="entry name" value="LIPOPROTEIN-RELEASING SYSTEM TRANSMEMBRANE PROTEIN LOLE"/>
    <property type="match status" value="1"/>
</dbReference>
<dbReference type="EMBL" id="CP022115">
    <property type="protein sequence ID" value="ASJ24630.1"/>
    <property type="molecule type" value="Genomic_DNA"/>
</dbReference>
<keyword evidence="6 8" id="KW-1133">Transmembrane helix</keyword>
<keyword evidence="4" id="KW-1003">Cell membrane</keyword>
<feature type="domain" description="MacB-like periplasmic core" evidence="10">
    <location>
        <begin position="25"/>
        <end position="237"/>
    </location>
</feature>
<dbReference type="OrthoDB" id="9808461at2"/>
<feature type="transmembrane region" description="Helical" evidence="8">
    <location>
        <begin position="376"/>
        <end position="396"/>
    </location>
</feature>
<gene>
    <name evidence="11" type="primary">ftsX</name>
    <name evidence="11" type="ORF">LHGZ1_1799</name>
</gene>
<dbReference type="GO" id="GO:0042953">
    <property type="term" value="P:lipoprotein transport"/>
    <property type="evidence" value="ECO:0007669"/>
    <property type="project" value="InterPro"/>
</dbReference>
<keyword evidence="3" id="KW-0813">Transport</keyword>
<evidence type="ECO:0000256" key="6">
    <source>
        <dbReference type="ARBA" id="ARBA00022989"/>
    </source>
</evidence>
<dbReference type="InterPro" id="IPR011925">
    <property type="entry name" value="LolCE_TM"/>
</dbReference>
<feature type="transmembrane region" description="Helical" evidence="8">
    <location>
        <begin position="317"/>
        <end position="342"/>
    </location>
</feature>
<dbReference type="GO" id="GO:0098797">
    <property type="term" value="C:plasma membrane protein complex"/>
    <property type="evidence" value="ECO:0007669"/>
    <property type="project" value="TreeGrafter"/>
</dbReference>
<name>A0A248LIK9_9NEIS</name>
<dbReference type="PANTHER" id="PTHR30489">
    <property type="entry name" value="LIPOPROTEIN-RELEASING SYSTEM TRANSMEMBRANE PROTEIN LOLE"/>
    <property type="match status" value="1"/>
</dbReference>
<keyword evidence="11" id="KW-0132">Cell division</keyword>
<evidence type="ECO:0000259" key="10">
    <source>
        <dbReference type="Pfam" id="PF12704"/>
    </source>
</evidence>
<dbReference type="InterPro" id="IPR025857">
    <property type="entry name" value="MacB_PCD"/>
</dbReference>
<evidence type="ECO:0000256" key="8">
    <source>
        <dbReference type="SAM" id="Phobius"/>
    </source>
</evidence>
<dbReference type="InterPro" id="IPR003838">
    <property type="entry name" value="ABC3_permease_C"/>
</dbReference>
<dbReference type="GO" id="GO:0051301">
    <property type="term" value="P:cell division"/>
    <property type="evidence" value="ECO:0007669"/>
    <property type="project" value="UniProtKB-KW"/>
</dbReference>
<evidence type="ECO:0000256" key="7">
    <source>
        <dbReference type="ARBA" id="ARBA00023136"/>
    </source>
</evidence>
<dbReference type="Proteomes" id="UP000197424">
    <property type="component" value="Chromosome"/>
</dbReference>
<evidence type="ECO:0000256" key="3">
    <source>
        <dbReference type="ARBA" id="ARBA00022448"/>
    </source>
</evidence>
<dbReference type="Pfam" id="PF02687">
    <property type="entry name" value="FtsX"/>
    <property type="match status" value="1"/>
</dbReference>
<protein>
    <submittedName>
        <fullName evidence="11">Cell division protein FtsX</fullName>
    </submittedName>
</protein>
<keyword evidence="7 8" id="KW-0472">Membrane</keyword>
<organism evidence="11 12">
    <name type="scientific">Laribacter hongkongensis</name>
    <dbReference type="NCBI Taxonomy" id="168471"/>
    <lineage>
        <taxon>Bacteria</taxon>
        <taxon>Pseudomonadati</taxon>
        <taxon>Pseudomonadota</taxon>
        <taxon>Betaproteobacteria</taxon>
        <taxon>Neisseriales</taxon>
        <taxon>Aquaspirillaceae</taxon>
        <taxon>Laribacter</taxon>
    </lineage>
</organism>
<evidence type="ECO:0000313" key="11">
    <source>
        <dbReference type="EMBL" id="ASJ24630.1"/>
    </source>
</evidence>
<accession>A0A248LIK9</accession>
<evidence type="ECO:0000256" key="5">
    <source>
        <dbReference type="ARBA" id="ARBA00022692"/>
    </source>
</evidence>
<evidence type="ECO:0000256" key="2">
    <source>
        <dbReference type="ARBA" id="ARBA00005236"/>
    </source>
</evidence>